<gene>
    <name evidence="6" type="ORF">HF329_31105</name>
</gene>
<dbReference type="InterPro" id="IPR009056">
    <property type="entry name" value="Cyt_c-like_dom"/>
</dbReference>
<accession>A0AAE6ZPC0</accession>
<dbReference type="KEGG" id="coy:HF329_31105"/>
<evidence type="ECO:0000259" key="5">
    <source>
        <dbReference type="PROSITE" id="PS51007"/>
    </source>
</evidence>
<dbReference type="GO" id="GO:0009055">
    <property type="term" value="F:electron transfer activity"/>
    <property type="evidence" value="ECO:0007669"/>
    <property type="project" value="InterPro"/>
</dbReference>
<dbReference type="GO" id="GO:0046872">
    <property type="term" value="F:metal ion binding"/>
    <property type="evidence" value="ECO:0007669"/>
    <property type="project" value="UniProtKB-KW"/>
</dbReference>
<dbReference type="PROSITE" id="PS51007">
    <property type="entry name" value="CYTC"/>
    <property type="match status" value="1"/>
</dbReference>
<dbReference type="Pfam" id="PF00034">
    <property type="entry name" value="Cytochrom_C"/>
    <property type="match status" value="1"/>
</dbReference>
<dbReference type="AlphaFoldDB" id="A0AAE6ZPC0"/>
<dbReference type="GO" id="GO:0020037">
    <property type="term" value="F:heme binding"/>
    <property type="evidence" value="ECO:0007669"/>
    <property type="project" value="InterPro"/>
</dbReference>
<dbReference type="Proteomes" id="UP000502421">
    <property type="component" value="Chromosome"/>
</dbReference>
<proteinExistence type="predicted"/>
<evidence type="ECO:0000256" key="2">
    <source>
        <dbReference type="ARBA" id="ARBA00022723"/>
    </source>
</evidence>
<keyword evidence="3 4" id="KW-0408">Iron</keyword>
<name>A0AAE6ZPC0_9BACT</name>
<sequence>MKYIICYLFICLLYTCKTAGNQDWKSADFGPFKLKAPPEWKKMKLQGFDSYVGGLTNGIDTLTFDYGWYSPEVDLDSAGIYREDTINGLVALIGITEGMTTRSAELEIFLKDEKNRFFISGKDLQDLPTVLKIFKSIYFPYSDTTINPPLVMEKFHRSSSVMQGRSLYKFNCASCHHPHKQMTGPSFAEVFKYRDKEWIYRFLTNRDSIKSDSLTIAFQKRAGSVTCIRFPELTKIELTRILGYIR</sequence>
<organism evidence="6 7">
    <name type="scientific">Chitinophaga oryzae</name>
    <dbReference type="NCBI Taxonomy" id="2725414"/>
    <lineage>
        <taxon>Bacteria</taxon>
        <taxon>Pseudomonadati</taxon>
        <taxon>Bacteroidota</taxon>
        <taxon>Chitinophagia</taxon>
        <taxon>Chitinophagales</taxon>
        <taxon>Chitinophagaceae</taxon>
        <taxon>Chitinophaga</taxon>
    </lineage>
</organism>
<feature type="domain" description="Cytochrome c" evidence="5">
    <location>
        <begin position="159"/>
        <end position="246"/>
    </location>
</feature>
<reference evidence="7" key="1">
    <citation type="submission" date="2020-04" db="EMBL/GenBank/DDBJ databases">
        <authorList>
            <person name="Kittiwongwattana C."/>
        </authorList>
    </citation>
    <scope>NUCLEOTIDE SEQUENCE [LARGE SCALE GENOMIC DNA]</scope>
    <source>
        <strain evidence="7">1310</strain>
    </source>
</reference>
<dbReference type="InterPro" id="IPR036909">
    <property type="entry name" value="Cyt_c-like_dom_sf"/>
</dbReference>
<dbReference type="SUPFAM" id="SSF46626">
    <property type="entry name" value="Cytochrome c"/>
    <property type="match status" value="1"/>
</dbReference>
<evidence type="ECO:0000256" key="3">
    <source>
        <dbReference type="ARBA" id="ARBA00023004"/>
    </source>
</evidence>
<evidence type="ECO:0000313" key="6">
    <source>
        <dbReference type="EMBL" id="QJB35515.1"/>
    </source>
</evidence>
<dbReference type="EMBL" id="CP051205">
    <property type="protein sequence ID" value="QJB35515.1"/>
    <property type="molecule type" value="Genomic_DNA"/>
</dbReference>
<keyword evidence="1 4" id="KW-0349">Heme</keyword>
<evidence type="ECO:0000313" key="7">
    <source>
        <dbReference type="Proteomes" id="UP000502421"/>
    </source>
</evidence>
<dbReference type="Gene3D" id="1.10.760.10">
    <property type="entry name" value="Cytochrome c-like domain"/>
    <property type="match status" value="1"/>
</dbReference>
<keyword evidence="2 4" id="KW-0479">Metal-binding</keyword>
<dbReference type="RefSeq" id="WP_168810652.1">
    <property type="nucleotide sequence ID" value="NZ_CP051205.1"/>
</dbReference>
<evidence type="ECO:0000256" key="1">
    <source>
        <dbReference type="ARBA" id="ARBA00022617"/>
    </source>
</evidence>
<evidence type="ECO:0000256" key="4">
    <source>
        <dbReference type="PROSITE-ProRule" id="PRU00433"/>
    </source>
</evidence>
<protein>
    <recommendedName>
        <fullName evidence="5">Cytochrome c domain-containing protein</fullName>
    </recommendedName>
</protein>